<evidence type="ECO:0000313" key="3">
    <source>
        <dbReference type="EMBL" id="GBP62347.1"/>
    </source>
</evidence>
<keyword evidence="2" id="KW-0472">Membrane</keyword>
<keyword evidence="2" id="KW-0812">Transmembrane</keyword>
<accession>A0A4C1XJ98</accession>
<reference evidence="3 4" key="1">
    <citation type="journal article" date="2019" name="Commun. Biol.">
        <title>The bagworm genome reveals a unique fibroin gene that provides high tensile strength.</title>
        <authorList>
            <person name="Kono N."/>
            <person name="Nakamura H."/>
            <person name="Ohtoshi R."/>
            <person name="Tomita M."/>
            <person name="Numata K."/>
            <person name="Arakawa K."/>
        </authorList>
    </citation>
    <scope>NUCLEOTIDE SEQUENCE [LARGE SCALE GENOMIC DNA]</scope>
</reference>
<evidence type="ECO:0000313" key="4">
    <source>
        <dbReference type="Proteomes" id="UP000299102"/>
    </source>
</evidence>
<organism evidence="3 4">
    <name type="scientific">Eumeta variegata</name>
    <name type="common">Bagworm moth</name>
    <name type="synonym">Eumeta japonica</name>
    <dbReference type="NCBI Taxonomy" id="151549"/>
    <lineage>
        <taxon>Eukaryota</taxon>
        <taxon>Metazoa</taxon>
        <taxon>Ecdysozoa</taxon>
        <taxon>Arthropoda</taxon>
        <taxon>Hexapoda</taxon>
        <taxon>Insecta</taxon>
        <taxon>Pterygota</taxon>
        <taxon>Neoptera</taxon>
        <taxon>Endopterygota</taxon>
        <taxon>Lepidoptera</taxon>
        <taxon>Glossata</taxon>
        <taxon>Ditrysia</taxon>
        <taxon>Tineoidea</taxon>
        <taxon>Psychidae</taxon>
        <taxon>Oiketicinae</taxon>
        <taxon>Eumeta</taxon>
    </lineage>
</organism>
<feature type="region of interest" description="Disordered" evidence="1">
    <location>
        <begin position="50"/>
        <end position="74"/>
    </location>
</feature>
<evidence type="ECO:0000256" key="2">
    <source>
        <dbReference type="SAM" id="Phobius"/>
    </source>
</evidence>
<feature type="transmembrane region" description="Helical" evidence="2">
    <location>
        <begin position="12"/>
        <end position="31"/>
    </location>
</feature>
<gene>
    <name evidence="3" type="ORF">EVAR_42091_1</name>
</gene>
<proteinExistence type="predicted"/>
<dbReference type="Proteomes" id="UP000299102">
    <property type="component" value="Unassembled WGS sequence"/>
</dbReference>
<comment type="caution">
    <text evidence="3">The sequence shown here is derived from an EMBL/GenBank/DDBJ whole genome shotgun (WGS) entry which is preliminary data.</text>
</comment>
<dbReference type="AlphaFoldDB" id="A0A4C1XJ98"/>
<sequence length="111" mass="12473">MTVYTGSDDHPFRLPVLSFYIMTGILINTTIADKLNDSGDEVSDIEEENLYLEPETNVDDTHSSSPDSDIDDEDGNILLKWRKTSFNNKSVPQNIALPSVDDFTPPGYFKK</sequence>
<keyword evidence="4" id="KW-1185">Reference proteome</keyword>
<protein>
    <submittedName>
        <fullName evidence="3">Uncharacterized protein</fullName>
    </submittedName>
</protein>
<dbReference type="EMBL" id="BGZK01000839">
    <property type="protein sequence ID" value="GBP62347.1"/>
    <property type="molecule type" value="Genomic_DNA"/>
</dbReference>
<keyword evidence="2" id="KW-1133">Transmembrane helix</keyword>
<evidence type="ECO:0000256" key="1">
    <source>
        <dbReference type="SAM" id="MobiDB-lite"/>
    </source>
</evidence>
<name>A0A4C1XJ98_EUMVA</name>
<feature type="region of interest" description="Disordered" evidence="1">
    <location>
        <begin position="92"/>
        <end position="111"/>
    </location>
</feature>